<dbReference type="Gene3D" id="3.30.565.10">
    <property type="entry name" value="Histidine kinase-like ATPase, C-terminal domain"/>
    <property type="match status" value="1"/>
</dbReference>
<dbReference type="Pfam" id="PF07730">
    <property type="entry name" value="HisKA_3"/>
    <property type="match status" value="1"/>
</dbReference>
<dbReference type="SUPFAM" id="SSF55781">
    <property type="entry name" value="GAF domain-like"/>
    <property type="match status" value="1"/>
</dbReference>
<dbReference type="Gene3D" id="3.30.450.40">
    <property type="match status" value="1"/>
</dbReference>
<gene>
    <name evidence="4" type="ORF">UFOPK3381_01092</name>
</gene>
<dbReference type="InterPro" id="IPR050482">
    <property type="entry name" value="Sensor_HK_TwoCompSys"/>
</dbReference>
<dbReference type="InterPro" id="IPR003594">
    <property type="entry name" value="HATPase_dom"/>
</dbReference>
<evidence type="ECO:0000259" key="3">
    <source>
        <dbReference type="SMART" id="SM00065"/>
    </source>
</evidence>
<evidence type="ECO:0000256" key="2">
    <source>
        <dbReference type="ARBA" id="ARBA00022777"/>
    </source>
</evidence>
<evidence type="ECO:0000313" key="4">
    <source>
        <dbReference type="EMBL" id="CAB4876292.1"/>
    </source>
</evidence>
<name>A0A6J7DZS0_9ZZZZ</name>
<keyword evidence="2" id="KW-0418">Kinase</keyword>
<dbReference type="SMART" id="SM00065">
    <property type="entry name" value="GAF"/>
    <property type="match status" value="1"/>
</dbReference>
<dbReference type="SUPFAM" id="SSF55874">
    <property type="entry name" value="ATPase domain of HSP90 chaperone/DNA topoisomerase II/histidine kinase"/>
    <property type="match status" value="1"/>
</dbReference>
<dbReference type="Pfam" id="PF02518">
    <property type="entry name" value="HATPase_c"/>
    <property type="match status" value="1"/>
</dbReference>
<dbReference type="EMBL" id="CAFBLN010000056">
    <property type="protein sequence ID" value="CAB4876292.1"/>
    <property type="molecule type" value="Genomic_DNA"/>
</dbReference>
<dbReference type="InterPro" id="IPR036890">
    <property type="entry name" value="HATPase_C_sf"/>
</dbReference>
<dbReference type="InterPro" id="IPR011712">
    <property type="entry name" value="Sig_transdc_His_kin_sub3_dim/P"/>
</dbReference>
<dbReference type="InterPro" id="IPR003018">
    <property type="entry name" value="GAF"/>
</dbReference>
<dbReference type="CDD" id="cd16917">
    <property type="entry name" value="HATPase_UhpB-NarQ-NarX-like"/>
    <property type="match status" value="1"/>
</dbReference>
<proteinExistence type="predicted"/>
<accession>A0A6J7DZS0</accession>
<dbReference type="GO" id="GO:0000155">
    <property type="term" value="F:phosphorelay sensor kinase activity"/>
    <property type="evidence" value="ECO:0007669"/>
    <property type="project" value="InterPro"/>
</dbReference>
<dbReference type="PANTHER" id="PTHR24421">
    <property type="entry name" value="NITRATE/NITRITE SENSOR PROTEIN NARX-RELATED"/>
    <property type="match status" value="1"/>
</dbReference>
<dbReference type="PANTHER" id="PTHR24421:SF56">
    <property type="entry name" value="OXYGEN SENSOR HISTIDINE KINASE RESPONSE REGULATOR DOST"/>
    <property type="match status" value="1"/>
</dbReference>
<protein>
    <submittedName>
        <fullName evidence="4">Unannotated protein</fullName>
    </submittedName>
</protein>
<dbReference type="Gene3D" id="1.20.5.1930">
    <property type="match status" value="1"/>
</dbReference>
<dbReference type="GO" id="GO:0016020">
    <property type="term" value="C:membrane"/>
    <property type="evidence" value="ECO:0007669"/>
    <property type="project" value="InterPro"/>
</dbReference>
<dbReference type="Pfam" id="PF13185">
    <property type="entry name" value="GAF_2"/>
    <property type="match status" value="1"/>
</dbReference>
<dbReference type="AlphaFoldDB" id="A0A6J7DZS0"/>
<sequence>MPYHNVQDPERLQSLISAMMLIESDAELDILLKHLVRSACDLVGARYGALGVLDASGQRIAEFITFGVDDAQRQAIGDLPVGRGLLGEVIHAGTSIRVDVMPTETLSALPPNHPPMHNFLGSPVRTADGFVFGNLYLTNKLEGQFTEEDEGLIETLGRAAGLVIDQANQRTRIRGLTLVEERERMARDLHDTVIQRLFAVGLSLHAALTKSLPDDVSVQINEALDDLDDTVRRIRTTIFEITQGPTADRPSLRSQVLRTIDELPSAAGLHIDVMFDGPLDSAVGSQSCEQIITSLRELLSNVVRHAQADRAIVHLALTDGRLEMRVEDNGSGMTTATTSGNGLTNLSTRAESLGGDFAVTLGSKGGTVATWRARNLAI</sequence>
<feature type="domain" description="GAF" evidence="3">
    <location>
        <begin position="27"/>
        <end position="174"/>
    </location>
</feature>
<dbReference type="InterPro" id="IPR029016">
    <property type="entry name" value="GAF-like_dom_sf"/>
</dbReference>
<evidence type="ECO:0000256" key="1">
    <source>
        <dbReference type="ARBA" id="ARBA00022679"/>
    </source>
</evidence>
<dbReference type="GO" id="GO:0046983">
    <property type="term" value="F:protein dimerization activity"/>
    <property type="evidence" value="ECO:0007669"/>
    <property type="project" value="InterPro"/>
</dbReference>
<keyword evidence="1" id="KW-0808">Transferase</keyword>
<organism evidence="4">
    <name type="scientific">freshwater metagenome</name>
    <dbReference type="NCBI Taxonomy" id="449393"/>
    <lineage>
        <taxon>unclassified sequences</taxon>
        <taxon>metagenomes</taxon>
        <taxon>ecological metagenomes</taxon>
    </lineage>
</organism>
<reference evidence="4" key="1">
    <citation type="submission" date="2020-05" db="EMBL/GenBank/DDBJ databases">
        <authorList>
            <person name="Chiriac C."/>
            <person name="Salcher M."/>
            <person name="Ghai R."/>
            <person name="Kavagutti S V."/>
        </authorList>
    </citation>
    <scope>NUCLEOTIDE SEQUENCE</scope>
</reference>